<feature type="non-terminal residue" evidence="1">
    <location>
        <position position="1"/>
    </location>
</feature>
<sequence>AFYNVAGVTTDHYIRYRIIAAGREGYIVVERKSLERGIALMHHHPAATIAALEAL</sequence>
<reference evidence="1" key="1">
    <citation type="journal article" date="2014" name="Front. Microbiol.">
        <title>High frequency of phylogenetically diverse reductive dehalogenase-homologous genes in deep subseafloor sedimentary metagenomes.</title>
        <authorList>
            <person name="Kawai M."/>
            <person name="Futagami T."/>
            <person name="Toyoda A."/>
            <person name="Takaki Y."/>
            <person name="Nishi S."/>
            <person name="Hori S."/>
            <person name="Arai W."/>
            <person name="Tsubouchi T."/>
            <person name="Morono Y."/>
            <person name="Uchiyama I."/>
            <person name="Ito T."/>
            <person name="Fujiyama A."/>
            <person name="Inagaki F."/>
            <person name="Takami H."/>
        </authorList>
    </citation>
    <scope>NUCLEOTIDE SEQUENCE</scope>
    <source>
        <strain evidence="1">Expedition CK06-06</strain>
    </source>
</reference>
<name>X1U8N5_9ZZZZ</name>
<organism evidence="1">
    <name type="scientific">marine sediment metagenome</name>
    <dbReference type="NCBI Taxonomy" id="412755"/>
    <lineage>
        <taxon>unclassified sequences</taxon>
        <taxon>metagenomes</taxon>
        <taxon>ecological metagenomes</taxon>
    </lineage>
</organism>
<dbReference type="AlphaFoldDB" id="X1U8N5"/>
<proteinExistence type="predicted"/>
<evidence type="ECO:0000313" key="1">
    <source>
        <dbReference type="EMBL" id="GAI96220.1"/>
    </source>
</evidence>
<protein>
    <submittedName>
        <fullName evidence="1">Uncharacterized protein</fullName>
    </submittedName>
</protein>
<accession>X1U8N5</accession>
<gene>
    <name evidence="1" type="ORF">S12H4_37065</name>
</gene>
<comment type="caution">
    <text evidence="1">The sequence shown here is derived from an EMBL/GenBank/DDBJ whole genome shotgun (WGS) entry which is preliminary data.</text>
</comment>
<dbReference type="EMBL" id="BARW01022155">
    <property type="protein sequence ID" value="GAI96220.1"/>
    <property type="molecule type" value="Genomic_DNA"/>
</dbReference>